<reference evidence="2 3" key="1">
    <citation type="submission" date="2016-04" db="EMBL/GenBank/DDBJ databases">
        <authorList>
            <person name="Chen L."/>
            <person name="Zhuang W."/>
            <person name="Wang G."/>
        </authorList>
    </citation>
    <scope>NUCLEOTIDE SEQUENCE [LARGE SCALE GENOMIC DNA]</scope>
    <source>
        <strain evidence="3">GR20</strain>
    </source>
</reference>
<evidence type="ECO:0000256" key="1">
    <source>
        <dbReference type="SAM" id="MobiDB-lite"/>
    </source>
</evidence>
<keyword evidence="3" id="KW-1185">Reference proteome</keyword>
<dbReference type="EMBL" id="LWBO01000014">
    <property type="protein sequence ID" value="OQP46433.1"/>
    <property type="molecule type" value="Genomic_DNA"/>
</dbReference>
<organism evidence="2 3">
    <name type="scientific">Niastella koreensis</name>
    <dbReference type="NCBI Taxonomy" id="354356"/>
    <lineage>
        <taxon>Bacteria</taxon>
        <taxon>Pseudomonadati</taxon>
        <taxon>Bacteroidota</taxon>
        <taxon>Chitinophagia</taxon>
        <taxon>Chitinophagales</taxon>
        <taxon>Chitinophagaceae</taxon>
        <taxon>Niastella</taxon>
    </lineage>
</organism>
<gene>
    <name evidence="2" type="ORF">A4D02_30805</name>
</gene>
<protein>
    <submittedName>
        <fullName evidence="2">Uncharacterized protein</fullName>
    </submittedName>
</protein>
<comment type="caution">
    <text evidence="2">The sequence shown here is derived from an EMBL/GenBank/DDBJ whole genome shotgun (WGS) entry which is preliminary data.</text>
</comment>
<proteinExistence type="predicted"/>
<feature type="compositionally biased region" description="Polar residues" evidence="1">
    <location>
        <begin position="1"/>
        <end position="11"/>
    </location>
</feature>
<evidence type="ECO:0000313" key="2">
    <source>
        <dbReference type="EMBL" id="OQP46433.1"/>
    </source>
</evidence>
<evidence type="ECO:0000313" key="3">
    <source>
        <dbReference type="Proteomes" id="UP000192277"/>
    </source>
</evidence>
<name>A0ABX3NUX2_9BACT</name>
<feature type="region of interest" description="Disordered" evidence="1">
    <location>
        <begin position="1"/>
        <end position="22"/>
    </location>
</feature>
<sequence length="125" mass="14401">MHPSQSFNKLSQEWKEGDPTPHQSDVIPAISYNCLTVHWANGEEMTFYYPFLMSVRLFLAGEHNLIVLRFTSERLILKGYSLKPLKRLFAREKPSDIFVCDQRYLMPGTAGQPIVIEAVVEERKG</sequence>
<dbReference type="Proteomes" id="UP000192277">
    <property type="component" value="Unassembled WGS sequence"/>
</dbReference>
<accession>A0ABX3NUX2</accession>